<keyword evidence="1" id="KW-0812">Transmembrane</keyword>
<sequence>MSKDTSIRDFGIGVVLVIIGLYNIFKNTTIGVIWIKQLFGFNLPGGAVTIPLLVGIAIIFFNHKSPIGWIITAIGAIVIMIQIILSLNIIFHATSLIDYILMFGGTFGGLGLIAKALLRH</sequence>
<evidence type="ECO:0000256" key="1">
    <source>
        <dbReference type="SAM" id="Phobius"/>
    </source>
</evidence>
<protein>
    <submittedName>
        <fullName evidence="2">Uncharacterized protein</fullName>
    </submittedName>
</protein>
<name>F2JNK0_CELLD</name>
<proteinExistence type="predicted"/>
<dbReference type="Proteomes" id="UP000008467">
    <property type="component" value="Chromosome"/>
</dbReference>
<feature type="transmembrane region" description="Helical" evidence="1">
    <location>
        <begin position="41"/>
        <end position="61"/>
    </location>
</feature>
<evidence type="ECO:0000313" key="3">
    <source>
        <dbReference type="Proteomes" id="UP000008467"/>
    </source>
</evidence>
<organism evidence="2 3">
    <name type="scientific">Cellulosilyticum lentocellum (strain ATCC 49066 / DSM 5427 / NCIMB 11756 / RHM5)</name>
    <name type="common">Clostridium lentocellum</name>
    <dbReference type="NCBI Taxonomy" id="642492"/>
    <lineage>
        <taxon>Bacteria</taxon>
        <taxon>Bacillati</taxon>
        <taxon>Bacillota</taxon>
        <taxon>Clostridia</taxon>
        <taxon>Lachnospirales</taxon>
        <taxon>Cellulosilyticaceae</taxon>
        <taxon>Cellulosilyticum</taxon>
    </lineage>
</organism>
<dbReference type="AlphaFoldDB" id="F2JNK0"/>
<accession>F2JNK0</accession>
<dbReference type="RefSeq" id="WP_013658054.1">
    <property type="nucleotide sequence ID" value="NC_015275.1"/>
</dbReference>
<dbReference type="KEGG" id="cle:Clole_3080"/>
<keyword evidence="1" id="KW-1133">Transmembrane helix</keyword>
<feature type="transmembrane region" description="Helical" evidence="1">
    <location>
        <begin position="68"/>
        <end position="93"/>
    </location>
</feature>
<dbReference type="STRING" id="642492.Clole_3080"/>
<reference evidence="2 3" key="1">
    <citation type="journal article" date="2011" name="J. Bacteriol.">
        <title>Complete genome sequence of the cellulose-degrading bacterium Cellulosilyticum lentocellum.</title>
        <authorList>
            <consortium name="US DOE Joint Genome Institute"/>
            <person name="Miller D.A."/>
            <person name="Suen G."/>
            <person name="Bruce D."/>
            <person name="Copeland A."/>
            <person name="Cheng J.F."/>
            <person name="Detter C."/>
            <person name="Goodwin L.A."/>
            <person name="Han C.S."/>
            <person name="Hauser L.J."/>
            <person name="Land M.L."/>
            <person name="Lapidus A."/>
            <person name="Lucas S."/>
            <person name="Meincke L."/>
            <person name="Pitluck S."/>
            <person name="Tapia R."/>
            <person name="Teshima H."/>
            <person name="Woyke T."/>
            <person name="Fox B.G."/>
            <person name="Angert E.R."/>
            <person name="Currie C.R."/>
        </authorList>
    </citation>
    <scope>NUCLEOTIDE SEQUENCE [LARGE SCALE GENOMIC DNA]</scope>
    <source>
        <strain evidence="3">ATCC 49066 / DSM 5427 / NCIMB 11756 / RHM5</strain>
    </source>
</reference>
<feature type="transmembrane region" description="Helical" evidence="1">
    <location>
        <begin position="99"/>
        <end position="118"/>
    </location>
</feature>
<keyword evidence="1" id="KW-0472">Membrane</keyword>
<dbReference type="EMBL" id="CP002582">
    <property type="protein sequence ID" value="ADZ84776.1"/>
    <property type="molecule type" value="Genomic_DNA"/>
</dbReference>
<keyword evidence="3" id="KW-1185">Reference proteome</keyword>
<feature type="transmembrane region" description="Helical" evidence="1">
    <location>
        <begin position="12"/>
        <end position="35"/>
    </location>
</feature>
<evidence type="ECO:0000313" key="2">
    <source>
        <dbReference type="EMBL" id="ADZ84776.1"/>
    </source>
</evidence>
<dbReference type="eggNOG" id="ENOG50325G8">
    <property type="taxonomic scope" value="Bacteria"/>
</dbReference>
<dbReference type="HOGENOM" id="CLU_137857_1_0_9"/>
<gene>
    <name evidence="2" type="ordered locus">Clole_3080</name>
</gene>